<name>A0A8S4G5Y5_PLUXY</name>
<dbReference type="AlphaFoldDB" id="A0A8S4G5Y5"/>
<dbReference type="GO" id="GO:0005667">
    <property type="term" value="C:transcription regulator complex"/>
    <property type="evidence" value="ECO:0007669"/>
    <property type="project" value="TreeGrafter"/>
</dbReference>
<dbReference type="GO" id="GO:0003677">
    <property type="term" value="F:DNA binding"/>
    <property type="evidence" value="ECO:0007669"/>
    <property type="project" value="InterPro"/>
</dbReference>
<dbReference type="GO" id="GO:0005634">
    <property type="term" value="C:nucleus"/>
    <property type="evidence" value="ECO:0007669"/>
    <property type="project" value="UniProtKB-SubCell"/>
</dbReference>
<comment type="caution">
    <text evidence="2">The sequence shown here is derived from an EMBL/GenBank/DDBJ whole genome shotgun (WGS) entry which is preliminary data.</text>
</comment>
<dbReference type="Proteomes" id="UP000653454">
    <property type="component" value="Unassembled WGS sequence"/>
</dbReference>
<dbReference type="InterPro" id="IPR039353">
    <property type="entry name" value="TF_Adf1"/>
</dbReference>
<evidence type="ECO:0000313" key="3">
    <source>
        <dbReference type="Proteomes" id="UP000653454"/>
    </source>
</evidence>
<protein>
    <submittedName>
        <fullName evidence="2">(diamondback moth) hypothetical protein</fullName>
    </submittedName>
</protein>
<keyword evidence="3" id="KW-1185">Reference proteome</keyword>
<dbReference type="PANTHER" id="PTHR12243">
    <property type="entry name" value="MADF DOMAIN TRANSCRIPTION FACTOR"/>
    <property type="match status" value="1"/>
</dbReference>
<dbReference type="SMART" id="SM00595">
    <property type="entry name" value="MADF"/>
    <property type="match status" value="1"/>
</dbReference>
<comment type="subcellular location">
    <subcellularLocation>
        <location evidence="1">Nucleus</location>
    </subcellularLocation>
</comment>
<proteinExistence type="predicted"/>
<gene>
    <name evidence="2" type="ORF">PLXY2_LOCUS12602</name>
</gene>
<dbReference type="GO" id="GO:0006357">
    <property type="term" value="P:regulation of transcription by RNA polymerase II"/>
    <property type="evidence" value="ECO:0007669"/>
    <property type="project" value="TreeGrafter"/>
</dbReference>
<dbReference type="InterPro" id="IPR004210">
    <property type="entry name" value="BESS_motif"/>
</dbReference>
<accession>A0A8S4G5Y5</accession>
<keyword evidence="1" id="KW-0539">Nucleus</keyword>
<dbReference type="Pfam" id="PF02944">
    <property type="entry name" value="BESS"/>
    <property type="match status" value="1"/>
</dbReference>
<dbReference type="OrthoDB" id="6147983at2759"/>
<dbReference type="PROSITE" id="PS51029">
    <property type="entry name" value="MADF"/>
    <property type="match status" value="1"/>
</dbReference>
<dbReference type="InterPro" id="IPR006578">
    <property type="entry name" value="MADF-dom"/>
</dbReference>
<dbReference type="KEGG" id="pxy:105389227"/>
<organism evidence="2 3">
    <name type="scientific">Plutella xylostella</name>
    <name type="common">Diamondback moth</name>
    <name type="synonym">Plutella maculipennis</name>
    <dbReference type="NCBI Taxonomy" id="51655"/>
    <lineage>
        <taxon>Eukaryota</taxon>
        <taxon>Metazoa</taxon>
        <taxon>Ecdysozoa</taxon>
        <taxon>Arthropoda</taxon>
        <taxon>Hexapoda</taxon>
        <taxon>Insecta</taxon>
        <taxon>Pterygota</taxon>
        <taxon>Neoptera</taxon>
        <taxon>Endopterygota</taxon>
        <taxon>Lepidoptera</taxon>
        <taxon>Glossata</taxon>
        <taxon>Ditrysia</taxon>
        <taxon>Yponomeutoidea</taxon>
        <taxon>Plutellidae</taxon>
        <taxon>Plutella</taxon>
    </lineage>
</organism>
<reference evidence="2" key="1">
    <citation type="submission" date="2020-11" db="EMBL/GenBank/DDBJ databases">
        <authorList>
            <person name="Whiteford S."/>
        </authorList>
    </citation>
    <scope>NUCLEOTIDE SEQUENCE</scope>
</reference>
<dbReference type="EMBL" id="CAJHNJ030000077">
    <property type="protein sequence ID" value="CAG9134382.1"/>
    <property type="molecule type" value="Genomic_DNA"/>
</dbReference>
<sequence>MKDDHYTMEKFVKIVERFPSLYDSKSEHYGRGFSIENWKRVAEAVQTEMNQPCNTEELKNKWKGVRSSYARYKTKLLQEGPNNSTPYYLYKSLTFLDPFVKSKTAKNNSNNQHRSNISEESLDGGFVYNSDDEGDNEETVEVKPKISEMNFTDIELPLEDFNEEPPERRRHKRKRTTENPIETEATEDDSEDNDLLFFKSLLPDIKHFTSKEKRKLKVRILQLIDVIEGDRSDVNFS</sequence>
<dbReference type="Pfam" id="PF10545">
    <property type="entry name" value="MADF_DNA_bdg"/>
    <property type="match status" value="1"/>
</dbReference>
<dbReference type="PROSITE" id="PS51031">
    <property type="entry name" value="BESS"/>
    <property type="match status" value="1"/>
</dbReference>
<evidence type="ECO:0000313" key="2">
    <source>
        <dbReference type="EMBL" id="CAG9134382.1"/>
    </source>
</evidence>
<evidence type="ECO:0000256" key="1">
    <source>
        <dbReference type="PROSITE-ProRule" id="PRU00371"/>
    </source>
</evidence>
<dbReference type="PANTHER" id="PTHR12243:SF60">
    <property type="entry name" value="SI:CH211-15D5.12-RELATED"/>
    <property type="match status" value="1"/>
</dbReference>